<sequence>MGLSTPSLVYVHFLVAMILLNVAGNSLVCLLVLKNKATKTIINWLLFHLAIADLLVAVFFIPPCVVSHFVQLPNGFLGDLLCKFVFSGNLGWVAAAASSFLLVVIAFDRYRATLHPLKTLRSRRLTRIVPVVWVLAALLLLPSIIVSAYDEERQGCVQRYPSYALARANKIFWSTVNCVLPICMMGYLYIRIALRLRHRELLLDSSIGAVQQSRKRVTKMLLSVSLIFTLCWTPPAALCLLVKFVPDAYTTVYFVSNVCALLNSCINPLVYTLHSQQFRKNLASLMPCYNRKKISLSH</sequence>
<evidence type="ECO:0000259" key="6">
    <source>
        <dbReference type="PROSITE" id="PS50262"/>
    </source>
</evidence>
<protein>
    <recommendedName>
        <fullName evidence="6">G-protein coupled receptors family 1 profile domain-containing protein</fullName>
    </recommendedName>
</protein>
<keyword evidence="8" id="KW-1185">Reference proteome</keyword>
<feature type="domain" description="G-protein coupled receptors family 1 profile" evidence="6">
    <location>
        <begin position="24"/>
        <end position="271"/>
    </location>
</feature>
<name>A0A3M6U819_POCDA</name>
<dbReference type="Proteomes" id="UP000275408">
    <property type="component" value="Unassembled WGS sequence"/>
</dbReference>
<dbReference type="GO" id="GO:0004930">
    <property type="term" value="F:G protein-coupled receptor activity"/>
    <property type="evidence" value="ECO:0007669"/>
    <property type="project" value="InterPro"/>
</dbReference>
<dbReference type="GO" id="GO:0016020">
    <property type="term" value="C:membrane"/>
    <property type="evidence" value="ECO:0007669"/>
    <property type="project" value="UniProtKB-SubCell"/>
</dbReference>
<dbReference type="OrthoDB" id="5987909at2759"/>
<feature type="transmembrane region" description="Helical" evidence="5">
    <location>
        <begin position="221"/>
        <end position="245"/>
    </location>
</feature>
<feature type="transmembrane region" description="Helical" evidence="5">
    <location>
        <begin position="171"/>
        <end position="190"/>
    </location>
</feature>
<comment type="subcellular location">
    <subcellularLocation>
        <location evidence="1">Membrane</location>
    </subcellularLocation>
</comment>
<keyword evidence="4 5" id="KW-0472">Membrane</keyword>
<feature type="transmembrane region" description="Helical" evidence="5">
    <location>
        <begin position="90"/>
        <end position="107"/>
    </location>
</feature>
<dbReference type="AlphaFoldDB" id="A0A3M6U819"/>
<dbReference type="InterPro" id="IPR000276">
    <property type="entry name" value="GPCR_Rhodpsn"/>
</dbReference>
<dbReference type="PANTHER" id="PTHR45698">
    <property type="entry name" value="TRACE AMINE-ASSOCIATED RECEPTOR 19N-RELATED"/>
    <property type="match status" value="1"/>
</dbReference>
<proteinExistence type="predicted"/>
<organism evidence="7 8">
    <name type="scientific">Pocillopora damicornis</name>
    <name type="common">Cauliflower coral</name>
    <name type="synonym">Millepora damicornis</name>
    <dbReference type="NCBI Taxonomy" id="46731"/>
    <lineage>
        <taxon>Eukaryota</taxon>
        <taxon>Metazoa</taxon>
        <taxon>Cnidaria</taxon>
        <taxon>Anthozoa</taxon>
        <taxon>Hexacorallia</taxon>
        <taxon>Scleractinia</taxon>
        <taxon>Astrocoeniina</taxon>
        <taxon>Pocilloporidae</taxon>
        <taxon>Pocillopora</taxon>
    </lineage>
</organism>
<evidence type="ECO:0000313" key="8">
    <source>
        <dbReference type="Proteomes" id="UP000275408"/>
    </source>
</evidence>
<comment type="caution">
    <text evidence="7">The sequence shown here is derived from an EMBL/GenBank/DDBJ whole genome shotgun (WGS) entry which is preliminary data.</text>
</comment>
<dbReference type="CDD" id="cd00637">
    <property type="entry name" value="7tm_classA_rhodopsin-like"/>
    <property type="match status" value="1"/>
</dbReference>
<dbReference type="Pfam" id="PF00001">
    <property type="entry name" value="7tm_1"/>
    <property type="match status" value="1"/>
</dbReference>
<dbReference type="InterPro" id="IPR017452">
    <property type="entry name" value="GPCR_Rhodpsn_7TM"/>
</dbReference>
<dbReference type="PANTHER" id="PTHR45698:SF1">
    <property type="entry name" value="TRACE AMINE-ASSOCIATED RECEPTOR 13C-LIKE"/>
    <property type="match status" value="1"/>
</dbReference>
<dbReference type="PRINTS" id="PR00237">
    <property type="entry name" value="GPCRRHODOPSN"/>
</dbReference>
<feature type="transmembrane region" description="Helical" evidence="5">
    <location>
        <begin position="45"/>
        <end position="70"/>
    </location>
</feature>
<dbReference type="SMART" id="SM01381">
    <property type="entry name" value="7TM_GPCR_Srsx"/>
    <property type="match status" value="1"/>
</dbReference>
<feature type="transmembrane region" description="Helical" evidence="5">
    <location>
        <begin position="251"/>
        <end position="271"/>
    </location>
</feature>
<reference evidence="7 8" key="1">
    <citation type="journal article" date="2018" name="Sci. Rep.">
        <title>Comparative analysis of the Pocillopora damicornis genome highlights role of immune system in coral evolution.</title>
        <authorList>
            <person name="Cunning R."/>
            <person name="Bay R.A."/>
            <person name="Gillette P."/>
            <person name="Baker A.C."/>
            <person name="Traylor-Knowles N."/>
        </authorList>
    </citation>
    <scope>NUCLEOTIDE SEQUENCE [LARGE SCALE GENOMIC DNA]</scope>
    <source>
        <strain evidence="7">RSMAS</strain>
        <tissue evidence="7">Whole animal</tissue>
    </source>
</reference>
<dbReference type="STRING" id="46731.A0A3M6U819"/>
<evidence type="ECO:0000256" key="5">
    <source>
        <dbReference type="SAM" id="Phobius"/>
    </source>
</evidence>
<accession>A0A3M6U819</accession>
<keyword evidence="2 5" id="KW-0812">Transmembrane</keyword>
<evidence type="ECO:0000256" key="1">
    <source>
        <dbReference type="ARBA" id="ARBA00004370"/>
    </source>
</evidence>
<feature type="transmembrane region" description="Helical" evidence="5">
    <location>
        <begin position="12"/>
        <end position="33"/>
    </location>
</feature>
<dbReference type="EMBL" id="RCHS01002083">
    <property type="protein sequence ID" value="RMX49664.1"/>
    <property type="molecule type" value="Genomic_DNA"/>
</dbReference>
<gene>
    <name evidence="7" type="ORF">pdam_00003028</name>
</gene>
<dbReference type="PROSITE" id="PS50262">
    <property type="entry name" value="G_PROTEIN_RECEP_F1_2"/>
    <property type="match status" value="1"/>
</dbReference>
<dbReference type="Gene3D" id="1.20.1070.10">
    <property type="entry name" value="Rhodopsin 7-helix transmembrane proteins"/>
    <property type="match status" value="1"/>
</dbReference>
<keyword evidence="3 5" id="KW-1133">Transmembrane helix</keyword>
<evidence type="ECO:0000256" key="2">
    <source>
        <dbReference type="ARBA" id="ARBA00022692"/>
    </source>
</evidence>
<evidence type="ECO:0000256" key="3">
    <source>
        <dbReference type="ARBA" id="ARBA00022989"/>
    </source>
</evidence>
<evidence type="ECO:0000256" key="4">
    <source>
        <dbReference type="ARBA" id="ARBA00023136"/>
    </source>
</evidence>
<feature type="transmembrane region" description="Helical" evidence="5">
    <location>
        <begin position="128"/>
        <end position="149"/>
    </location>
</feature>
<evidence type="ECO:0000313" key="7">
    <source>
        <dbReference type="EMBL" id="RMX49664.1"/>
    </source>
</evidence>
<dbReference type="SUPFAM" id="SSF81321">
    <property type="entry name" value="Family A G protein-coupled receptor-like"/>
    <property type="match status" value="1"/>
</dbReference>